<evidence type="ECO:0000256" key="1">
    <source>
        <dbReference type="SAM" id="MobiDB-lite"/>
    </source>
</evidence>
<keyword evidence="2" id="KW-0812">Transmembrane</keyword>
<dbReference type="InterPro" id="IPR012861">
    <property type="entry name" value="DUF1634"/>
</dbReference>
<protein>
    <recommendedName>
        <fullName evidence="4">DUF1634 domain-containing protein</fullName>
    </recommendedName>
</protein>
<dbReference type="EMBL" id="CADCWG010000060">
    <property type="protein sequence ID" value="CAA9542325.1"/>
    <property type="molecule type" value="Genomic_DNA"/>
</dbReference>
<evidence type="ECO:0000313" key="3">
    <source>
        <dbReference type="EMBL" id="CAA9542325.1"/>
    </source>
</evidence>
<feature type="compositionally biased region" description="Low complexity" evidence="1">
    <location>
        <begin position="1"/>
        <end position="13"/>
    </location>
</feature>
<name>A0A6J4U718_9BACT</name>
<reference evidence="3" key="1">
    <citation type="submission" date="2020-02" db="EMBL/GenBank/DDBJ databases">
        <authorList>
            <person name="Meier V. D."/>
        </authorList>
    </citation>
    <scope>NUCLEOTIDE SEQUENCE</scope>
    <source>
        <strain evidence="3">AVDCRST_MAG49</strain>
    </source>
</reference>
<gene>
    <name evidence="3" type="ORF">AVDCRST_MAG49-997</name>
</gene>
<accession>A0A6J4U718</accession>
<keyword evidence="2" id="KW-1133">Transmembrane helix</keyword>
<feature type="transmembrane region" description="Helical" evidence="2">
    <location>
        <begin position="119"/>
        <end position="139"/>
    </location>
</feature>
<evidence type="ECO:0008006" key="4">
    <source>
        <dbReference type="Google" id="ProtNLM"/>
    </source>
</evidence>
<feature type="transmembrane region" description="Helical" evidence="2">
    <location>
        <begin position="91"/>
        <end position="113"/>
    </location>
</feature>
<dbReference type="Pfam" id="PF07843">
    <property type="entry name" value="DUF1634"/>
    <property type="match status" value="1"/>
</dbReference>
<feature type="region of interest" description="Disordered" evidence="1">
    <location>
        <begin position="1"/>
        <end position="24"/>
    </location>
</feature>
<sequence length="140" mass="14202">MPASRPAPGMPAAGGDGPRHGVDRTPEQDLAPLYAAAVAALTWGFRLVAALLVAGLLLGLARGEELRTRAAPLSEVLPAVLDGRASGLIELAIVTIVLTPAVTTLVLAVGFARLGDRRFAGLSLAVLAILGVSITLALLP</sequence>
<feature type="transmembrane region" description="Helical" evidence="2">
    <location>
        <begin position="33"/>
        <end position="60"/>
    </location>
</feature>
<evidence type="ECO:0000256" key="2">
    <source>
        <dbReference type="SAM" id="Phobius"/>
    </source>
</evidence>
<organism evidence="3">
    <name type="scientific">uncultured Thermomicrobiales bacterium</name>
    <dbReference type="NCBI Taxonomy" id="1645740"/>
    <lineage>
        <taxon>Bacteria</taxon>
        <taxon>Pseudomonadati</taxon>
        <taxon>Thermomicrobiota</taxon>
        <taxon>Thermomicrobia</taxon>
        <taxon>Thermomicrobiales</taxon>
        <taxon>environmental samples</taxon>
    </lineage>
</organism>
<dbReference type="AlphaFoldDB" id="A0A6J4U718"/>
<proteinExistence type="predicted"/>
<keyword evidence="2" id="KW-0472">Membrane</keyword>